<keyword evidence="3" id="KW-1185">Reference proteome</keyword>
<accession>A0ABW7WRD8</accession>
<reference evidence="2 3" key="1">
    <citation type="submission" date="2024-10" db="EMBL/GenBank/DDBJ databases">
        <title>The Natural Products Discovery Center: Release of the First 8490 Sequenced Strains for Exploring Actinobacteria Biosynthetic Diversity.</title>
        <authorList>
            <person name="Kalkreuter E."/>
            <person name="Kautsar S.A."/>
            <person name="Yang D."/>
            <person name="Bader C.D."/>
            <person name="Teijaro C.N."/>
            <person name="Fluegel L."/>
            <person name="Davis C.M."/>
            <person name="Simpson J.R."/>
            <person name="Lauterbach L."/>
            <person name="Steele A.D."/>
            <person name="Gui C."/>
            <person name="Meng S."/>
            <person name="Li G."/>
            <person name="Viehrig K."/>
            <person name="Ye F."/>
            <person name="Su P."/>
            <person name="Kiefer A.F."/>
            <person name="Nichols A."/>
            <person name="Cepeda A.J."/>
            <person name="Yan W."/>
            <person name="Fan B."/>
            <person name="Jiang Y."/>
            <person name="Adhikari A."/>
            <person name="Zheng C.-J."/>
            <person name="Schuster L."/>
            <person name="Cowan T.M."/>
            <person name="Smanski M.J."/>
            <person name="Chevrette M.G."/>
            <person name="De Carvalho L.P.S."/>
            <person name="Shen B."/>
        </authorList>
    </citation>
    <scope>NUCLEOTIDE SEQUENCE [LARGE SCALE GENOMIC DNA]</scope>
    <source>
        <strain evidence="2 3">NPDC019275</strain>
    </source>
</reference>
<proteinExistence type="predicted"/>
<protein>
    <submittedName>
        <fullName evidence="2">Uncharacterized protein</fullName>
    </submittedName>
</protein>
<sequence>MSAIAPIRLSHTLADRVIVSTTESPSNGNGIWCRCCGATPAANAVFRGHRGLFLAMQHRKAEGPFCRDCGLATYRSLTADSLWQGWWGPSSFVVNPGAMVVNLFHRAKVAALPPPDPGSPYQPMSPGKPLFRRWQFAGMLIPAAYLAAITLAIVNIAKPPPPSHTPNADIPAWALGPRDTSAPPTTDRWAGHAHAGECLRNKKTETWVAERRPDVEIVPCTDPRAQAEVLGRAMSGVCGLIYPDSDSSLNYYAPGPVSGMDISGTLCLRVVR</sequence>
<dbReference type="EMBL" id="JBIRYO010000001">
    <property type="protein sequence ID" value="MFI2471760.1"/>
    <property type="molecule type" value="Genomic_DNA"/>
</dbReference>
<evidence type="ECO:0000313" key="2">
    <source>
        <dbReference type="EMBL" id="MFI2471760.1"/>
    </source>
</evidence>
<keyword evidence="1" id="KW-0812">Transmembrane</keyword>
<feature type="transmembrane region" description="Helical" evidence="1">
    <location>
        <begin position="134"/>
        <end position="157"/>
    </location>
</feature>
<comment type="caution">
    <text evidence="2">The sequence shown here is derived from an EMBL/GenBank/DDBJ whole genome shotgun (WGS) entry which is preliminary data.</text>
</comment>
<keyword evidence="1" id="KW-1133">Transmembrane helix</keyword>
<gene>
    <name evidence="2" type="ORF">ACH49W_00135</name>
</gene>
<keyword evidence="1" id="KW-0472">Membrane</keyword>
<dbReference type="RefSeq" id="WP_397090255.1">
    <property type="nucleotide sequence ID" value="NZ_JBIRYO010000001.1"/>
</dbReference>
<organism evidence="2 3">
    <name type="scientific">Nocardia xishanensis</name>
    <dbReference type="NCBI Taxonomy" id="238964"/>
    <lineage>
        <taxon>Bacteria</taxon>
        <taxon>Bacillati</taxon>
        <taxon>Actinomycetota</taxon>
        <taxon>Actinomycetes</taxon>
        <taxon>Mycobacteriales</taxon>
        <taxon>Nocardiaceae</taxon>
        <taxon>Nocardia</taxon>
    </lineage>
</organism>
<evidence type="ECO:0000256" key="1">
    <source>
        <dbReference type="SAM" id="Phobius"/>
    </source>
</evidence>
<evidence type="ECO:0000313" key="3">
    <source>
        <dbReference type="Proteomes" id="UP001611415"/>
    </source>
</evidence>
<name>A0ABW7WRD8_9NOCA</name>
<dbReference type="Proteomes" id="UP001611415">
    <property type="component" value="Unassembled WGS sequence"/>
</dbReference>